<dbReference type="VEuPathDB" id="VectorBase:AARA004472"/>
<keyword evidence="5" id="KW-1185">Reference proteome</keyword>
<dbReference type="GO" id="GO:0005783">
    <property type="term" value="C:endoplasmic reticulum"/>
    <property type="evidence" value="ECO:0007669"/>
    <property type="project" value="InterPro"/>
</dbReference>
<sequence length="247" mass="27117">MSLNFGEIVEPSTRAFWDDYDEEAAEEESTFGTLEWIWYHNQEESTDEQEMQKTLQHPFDFVLIEGQKVGGFVGKVLQNGQCKPVCQLSCGTVSVFHLPAEKLLLCVSEELEPNLFGPIAQKLSRWLEAAETVSTVSLQPAVLYKGLAEHEQEKVCFIKVLGGAGAESSLADVGPLEAPNVITGVAAGAASYRKFSGKPAVIYGCYLDSVILDSVSSAPILRLLKALRVPCADRYELKFKASSNLYM</sequence>
<reference evidence="4" key="1">
    <citation type="submission" date="2022-08" db="UniProtKB">
        <authorList>
            <consortium name="EnsemblMetazoa"/>
        </authorList>
    </citation>
    <scope>IDENTIFICATION</scope>
    <source>
        <strain evidence="4">Dongola</strain>
    </source>
</reference>
<dbReference type="VEuPathDB" id="VectorBase:AARA21_001550"/>
<organism evidence="4 5">
    <name type="scientific">Anopheles arabiensis</name>
    <name type="common">Mosquito</name>
    <dbReference type="NCBI Taxonomy" id="7173"/>
    <lineage>
        <taxon>Eukaryota</taxon>
        <taxon>Metazoa</taxon>
        <taxon>Ecdysozoa</taxon>
        <taxon>Arthropoda</taxon>
        <taxon>Hexapoda</taxon>
        <taxon>Insecta</taxon>
        <taxon>Pterygota</taxon>
        <taxon>Neoptera</taxon>
        <taxon>Endopterygota</taxon>
        <taxon>Diptera</taxon>
        <taxon>Nematocera</taxon>
        <taxon>Culicoidea</taxon>
        <taxon>Culicidae</taxon>
        <taxon>Anophelinae</taxon>
        <taxon>Anopheles</taxon>
    </lineage>
</organism>
<dbReference type="GO" id="GO:0080129">
    <property type="term" value="P:proteasome core complex assembly"/>
    <property type="evidence" value="ECO:0007669"/>
    <property type="project" value="TreeGrafter"/>
</dbReference>
<dbReference type="AlphaFoldDB" id="A0A182HT67"/>
<evidence type="ECO:0000313" key="4">
    <source>
        <dbReference type="EnsemblMetazoa" id="AARA004472-PA"/>
    </source>
</evidence>
<evidence type="ECO:0000256" key="2">
    <source>
        <dbReference type="ARBA" id="ARBA00019180"/>
    </source>
</evidence>
<evidence type="ECO:0000313" key="5">
    <source>
        <dbReference type="Proteomes" id="UP000075840"/>
    </source>
</evidence>
<dbReference type="PANTHER" id="PTHR15069:SF1">
    <property type="entry name" value="PROTEASOME ASSEMBLY CHAPERONE 1"/>
    <property type="match status" value="1"/>
</dbReference>
<dbReference type="EMBL" id="APCN01000420">
    <property type="status" value="NOT_ANNOTATED_CDS"/>
    <property type="molecule type" value="Genomic_DNA"/>
</dbReference>
<dbReference type="InterPro" id="IPR016565">
    <property type="entry name" value="Proteasome_assmbl_chp_1"/>
</dbReference>
<evidence type="ECO:0000256" key="1">
    <source>
        <dbReference type="ARBA" id="ARBA00005261"/>
    </source>
</evidence>
<protein>
    <recommendedName>
        <fullName evidence="2">Proteasome assembly chaperone 1</fullName>
    </recommendedName>
</protein>
<name>A0A182HT67_ANOAR</name>
<keyword evidence="3" id="KW-0143">Chaperone</keyword>
<accession>A0A182HT67</accession>
<dbReference type="Proteomes" id="UP000075840">
    <property type="component" value="Unassembled WGS sequence"/>
</dbReference>
<dbReference type="PANTHER" id="PTHR15069">
    <property type="entry name" value="PROTEASOME ASSEMBLY CHAPERONE 1"/>
    <property type="match status" value="1"/>
</dbReference>
<dbReference type="EnsemblMetazoa" id="AARA004472-RA">
    <property type="protein sequence ID" value="AARA004472-PA"/>
    <property type="gene ID" value="AARA004472"/>
</dbReference>
<proteinExistence type="inferred from homology"/>
<comment type="similarity">
    <text evidence="1">Belongs to the PSMG1 family.</text>
</comment>
<dbReference type="GO" id="GO:0070628">
    <property type="term" value="F:proteasome binding"/>
    <property type="evidence" value="ECO:0007669"/>
    <property type="project" value="TreeGrafter"/>
</dbReference>
<evidence type="ECO:0000256" key="3">
    <source>
        <dbReference type="ARBA" id="ARBA00023186"/>
    </source>
</evidence>